<evidence type="ECO:0000313" key="1">
    <source>
        <dbReference type="EMBL" id="MBW7462421.1"/>
    </source>
</evidence>
<dbReference type="InterPro" id="IPR051704">
    <property type="entry name" value="FAD_aromatic-hydroxylase"/>
</dbReference>
<keyword evidence="2" id="KW-1185">Reference proteome</keyword>
<dbReference type="PANTHER" id="PTHR46865:SF2">
    <property type="entry name" value="MONOOXYGENASE"/>
    <property type="match status" value="1"/>
</dbReference>
<dbReference type="EMBL" id="JAHZIK010003918">
    <property type="protein sequence ID" value="MBW7462421.1"/>
    <property type="molecule type" value="Genomic_DNA"/>
</dbReference>
<proteinExistence type="predicted"/>
<reference evidence="1 2" key="1">
    <citation type="submission" date="2021-07" db="EMBL/GenBank/DDBJ databases">
        <title>Paenibacillus radiodurans sp. nov., isolated from the southeastern edge of Tengger Desert.</title>
        <authorList>
            <person name="Zhang G."/>
        </authorList>
    </citation>
    <scope>NUCLEOTIDE SEQUENCE [LARGE SCALE GENOMIC DNA]</scope>
    <source>
        <strain evidence="1 2">CCM 7311</strain>
    </source>
</reference>
<feature type="non-terminal residue" evidence="1">
    <location>
        <position position="1"/>
    </location>
</feature>
<evidence type="ECO:0000313" key="2">
    <source>
        <dbReference type="Proteomes" id="UP001519887"/>
    </source>
</evidence>
<organism evidence="1 2">
    <name type="scientific">Paenibacillus sepulcri</name>
    <dbReference type="NCBI Taxonomy" id="359917"/>
    <lineage>
        <taxon>Bacteria</taxon>
        <taxon>Bacillati</taxon>
        <taxon>Bacillota</taxon>
        <taxon>Bacilli</taxon>
        <taxon>Bacillales</taxon>
        <taxon>Paenibacillaceae</taxon>
        <taxon>Paenibacillus</taxon>
    </lineage>
</organism>
<dbReference type="PANTHER" id="PTHR46865">
    <property type="entry name" value="OXIDOREDUCTASE-RELATED"/>
    <property type="match status" value="1"/>
</dbReference>
<dbReference type="Gene3D" id="3.50.50.60">
    <property type="entry name" value="FAD/NAD(P)-binding domain"/>
    <property type="match status" value="1"/>
</dbReference>
<dbReference type="SUPFAM" id="SSF51905">
    <property type="entry name" value="FAD/NAD(P)-binding domain"/>
    <property type="match status" value="1"/>
</dbReference>
<gene>
    <name evidence="1" type="ORF">K0U00_51060</name>
</gene>
<dbReference type="Proteomes" id="UP001519887">
    <property type="component" value="Unassembled WGS sequence"/>
</dbReference>
<comment type="caution">
    <text evidence="1">The sequence shown here is derived from an EMBL/GenBank/DDBJ whole genome shotgun (WGS) entry which is preliminary data.</text>
</comment>
<sequence>ILRQLQAAHIHSQKITFYDPDGGIAGVIRPEELTGGEEGRDIELPRGRLTESLFDLTKRQSSRYWFKDSIATLNDDGSGVDVSFKSGRRSRFDIVIGA</sequence>
<feature type="non-terminal residue" evidence="1">
    <location>
        <position position="98"/>
    </location>
</feature>
<protein>
    <submittedName>
        <fullName evidence="1">Uncharacterized protein</fullName>
    </submittedName>
</protein>
<accession>A0ABS7CP81</accession>
<name>A0ABS7CP81_9BACL</name>
<dbReference type="InterPro" id="IPR036188">
    <property type="entry name" value="FAD/NAD-bd_sf"/>
</dbReference>